<dbReference type="SUPFAM" id="SSF82549">
    <property type="entry name" value="DAK1/DegV-like"/>
    <property type="match status" value="1"/>
</dbReference>
<dbReference type="NCBIfam" id="TIGR00762">
    <property type="entry name" value="DegV"/>
    <property type="match status" value="1"/>
</dbReference>
<keyword evidence="4" id="KW-1185">Reference proteome</keyword>
<dbReference type="PANTHER" id="PTHR33434">
    <property type="entry name" value="DEGV DOMAIN-CONTAINING PROTEIN DR_1986-RELATED"/>
    <property type="match status" value="1"/>
</dbReference>
<dbReference type="EMBL" id="DF977001">
    <property type="protein sequence ID" value="GAQ25134.1"/>
    <property type="molecule type" value="Genomic_DNA"/>
</dbReference>
<dbReference type="STRING" id="224999.GCA_001485475_01149"/>
<gene>
    <name evidence="3" type="ORF">TSYNT_7152</name>
</gene>
<organism evidence="3">
    <name type="scientific">Tepidanaerobacter syntrophicus</name>
    <dbReference type="NCBI Taxonomy" id="224999"/>
    <lineage>
        <taxon>Bacteria</taxon>
        <taxon>Bacillati</taxon>
        <taxon>Bacillota</taxon>
        <taxon>Clostridia</taxon>
        <taxon>Thermosediminibacterales</taxon>
        <taxon>Tepidanaerobacteraceae</taxon>
        <taxon>Tepidanaerobacter</taxon>
    </lineage>
</organism>
<evidence type="ECO:0000256" key="1">
    <source>
        <dbReference type="ARBA" id="ARBA00003238"/>
    </source>
</evidence>
<dbReference type="Gene3D" id="3.30.1180.10">
    <property type="match status" value="1"/>
</dbReference>
<dbReference type="Proteomes" id="UP000062160">
    <property type="component" value="Unassembled WGS sequence"/>
</dbReference>
<keyword evidence="2" id="KW-0446">Lipid-binding</keyword>
<dbReference type="InterPro" id="IPR050270">
    <property type="entry name" value="DegV_domain_contain"/>
</dbReference>
<evidence type="ECO:0000313" key="4">
    <source>
        <dbReference type="Proteomes" id="UP000062160"/>
    </source>
</evidence>
<dbReference type="PANTHER" id="PTHR33434:SF3">
    <property type="entry name" value="DEGV DOMAIN-CONTAINING PROTEIN YITS"/>
    <property type="match status" value="1"/>
</dbReference>
<dbReference type="InterPro" id="IPR043168">
    <property type="entry name" value="DegV_C"/>
</dbReference>
<reference evidence="3" key="1">
    <citation type="journal article" date="2016" name="Genome Announc.">
        <title>Draft Genome Sequence of the Syntrophic Lactate-Degrading Bacterium Tepidanaerobacter syntrophicus JLT.</title>
        <authorList>
            <person name="Matsuura N."/>
            <person name="Ohashi A."/>
            <person name="Tourlousse D.M."/>
            <person name="Sekiguchi Y."/>
        </authorList>
    </citation>
    <scope>NUCLEOTIDE SEQUENCE [LARGE SCALE GENOMIC DNA]</scope>
    <source>
        <strain evidence="3">JL</strain>
    </source>
</reference>
<dbReference type="RefSeq" id="WP_059032548.1">
    <property type="nucleotide sequence ID" value="NZ_BSDW01000001.1"/>
</dbReference>
<dbReference type="InterPro" id="IPR003797">
    <property type="entry name" value="DegV"/>
</dbReference>
<evidence type="ECO:0000313" key="3">
    <source>
        <dbReference type="EMBL" id="GAQ25134.1"/>
    </source>
</evidence>
<dbReference type="GO" id="GO:0008289">
    <property type="term" value="F:lipid binding"/>
    <property type="evidence" value="ECO:0007669"/>
    <property type="project" value="UniProtKB-KW"/>
</dbReference>
<dbReference type="OrthoDB" id="9780660at2"/>
<evidence type="ECO:0000256" key="2">
    <source>
        <dbReference type="ARBA" id="ARBA00023121"/>
    </source>
</evidence>
<accession>A0A0U9HEF2</accession>
<dbReference type="Pfam" id="PF02645">
    <property type="entry name" value="DegV"/>
    <property type="match status" value="1"/>
</dbReference>
<dbReference type="AlphaFoldDB" id="A0A0U9HEF2"/>
<sequence length="281" mass="30729">MENVIIVTDSSSDLPEGIIKDYPIKVLPMPVSLKDDPTKDISNLSLKEFYDSIRRGEIVPTTSQVTVPVYMQCFKEYLSQGKTPLVLGLSSKLTSSYESALLAKENLKADEIIIIDTKCASLGLGLVVLKAAQMAKEGKTAQEIAQVIEPYALHMEHIFTVDSLEYLKRGGRISATQAFVGGLLNVKPVLHFVDGAILPLENVRGRKNVVKKMIEIMAQRAKNPQDQVIGISHADNEELALELKEAVIKEFGVKNIIMSWIGPVIGSHAGPGTVALFFQNA</sequence>
<dbReference type="Gene3D" id="3.40.50.10170">
    <property type="match status" value="1"/>
</dbReference>
<name>A0A0U9HEF2_9FIRM</name>
<proteinExistence type="predicted"/>
<comment type="function">
    <text evidence="1">May bind long-chain fatty acids, such as palmitate, and may play a role in lipid transport or fatty acid metabolism.</text>
</comment>
<protein>
    <submittedName>
        <fullName evidence="3">EDD domain protein, DegV family</fullName>
    </submittedName>
</protein>
<dbReference type="PROSITE" id="PS51482">
    <property type="entry name" value="DEGV"/>
    <property type="match status" value="1"/>
</dbReference>